<dbReference type="Proteomes" id="UP001210211">
    <property type="component" value="Unassembled WGS sequence"/>
</dbReference>
<feature type="binding site" description="axial binding residue" evidence="18">
    <location>
        <position position="183"/>
    </location>
    <ligand>
        <name>heme b</name>
        <dbReference type="ChEBI" id="CHEBI:60344"/>
    </ligand>
    <ligandPart>
        <name>Fe</name>
        <dbReference type="ChEBI" id="CHEBI:18248"/>
    </ligandPart>
</feature>
<evidence type="ECO:0000256" key="18">
    <source>
        <dbReference type="PIRSR" id="PIRSR600823-3"/>
    </source>
</evidence>
<dbReference type="PROSITE" id="PS50873">
    <property type="entry name" value="PEROXIDASE_4"/>
    <property type="match status" value="1"/>
</dbReference>
<comment type="function">
    <text evidence="2">Removal of H(2)O(2), oxidation of toxic reductants, biosynthesis and degradation of lignin, suberization, auxin catabolism, response to environmental stresses such as wounding, pathogen attack and oxidative stress. These functions might be dependent on each isozyme/isoform in each plant tissue.</text>
</comment>
<sequence>MAVNIFFCVALISSLIIISNASLVVNFYKDPKAEELVREEMIAIQNEDPTLMPALLRLHFHDCFVRGCDASVLLNSWNGTAEKDAPPNLSLRGFNAIERIKTKLEKSCRGIVSCADVLAIAARDAVYLSHGPDYDVRTGRRDGNTSSAAEALLNLPPANGNISESLELYAEKNLTAKDLVAQHTFGVAHCTSFSDRLYNFTGKGDQDPSLNSTYAEKLKQECLIGNNTTVVEMNNQACL</sequence>
<dbReference type="EC" id="1.11.1.7" evidence="4"/>
<feature type="active site" description="Proton acceptor" evidence="16">
    <location>
        <position position="61"/>
    </location>
</feature>
<dbReference type="FunFam" id="1.10.520.10:FF:000006">
    <property type="entry name" value="Peroxidase"/>
    <property type="match status" value="1"/>
</dbReference>
<evidence type="ECO:0000256" key="6">
    <source>
        <dbReference type="ARBA" id="ARBA00022559"/>
    </source>
</evidence>
<dbReference type="Gene3D" id="1.10.520.10">
    <property type="match status" value="1"/>
</dbReference>
<name>A0AAD5Z523_9POAL</name>
<evidence type="ECO:0000313" key="25">
    <source>
        <dbReference type="Proteomes" id="UP001210211"/>
    </source>
</evidence>
<comment type="caution">
    <text evidence="24">The sequence shown here is derived from an EMBL/GenBank/DDBJ whole genome shotgun (WGS) entry which is preliminary data.</text>
</comment>
<feature type="binding site" evidence="18">
    <location>
        <position position="67"/>
    </location>
    <ligand>
        <name>Ca(2+)</name>
        <dbReference type="ChEBI" id="CHEBI:29108"/>
        <label>1</label>
    </ligand>
</feature>
<dbReference type="InterPro" id="IPR002016">
    <property type="entry name" value="Haem_peroxidase"/>
</dbReference>
<keyword evidence="9 22" id="KW-0732">Signal</keyword>
<keyword evidence="13 20" id="KW-1015">Disulfide bond</keyword>
<evidence type="ECO:0000256" key="4">
    <source>
        <dbReference type="ARBA" id="ARBA00012313"/>
    </source>
</evidence>
<dbReference type="SUPFAM" id="SSF48113">
    <property type="entry name" value="Heme-dependent peroxidases"/>
    <property type="match status" value="1"/>
</dbReference>
<evidence type="ECO:0000256" key="12">
    <source>
        <dbReference type="ARBA" id="ARBA00023004"/>
    </source>
</evidence>
<evidence type="ECO:0000256" key="9">
    <source>
        <dbReference type="ARBA" id="ARBA00022729"/>
    </source>
</evidence>
<feature type="site" description="Transition state stabilizer" evidence="19">
    <location>
        <position position="57"/>
    </location>
</feature>
<dbReference type="Pfam" id="PF00141">
    <property type="entry name" value="peroxidase"/>
    <property type="match status" value="1"/>
</dbReference>
<evidence type="ECO:0000256" key="2">
    <source>
        <dbReference type="ARBA" id="ARBA00002322"/>
    </source>
</evidence>
<keyword evidence="7" id="KW-0349">Heme</keyword>
<keyword evidence="5" id="KW-0964">Secreted</keyword>
<feature type="binding site" evidence="18">
    <location>
        <position position="71"/>
    </location>
    <ligand>
        <name>Ca(2+)</name>
        <dbReference type="ChEBI" id="CHEBI:29108"/>
        <label>1</label>
    </ligand>
</feature>
<dbReference type="PRINTS" id="PR00458">
    <property type="entry name" value="PEROXIDASE"/>
</dbReference>
<proteinExistence type="inferred from homology"/>
<keyword evidence="6" id="KW-0575">Peroxidase</keyword>
<gene>
    <name evidence="24" type="ORF">LUZ61_016187</name>
</gene>
<dbReference type="AlphaFoldDB" id="A0AAD5Z523"/>
<comment type="similarity">
    <text evidence="21">Belongs to the peroxidase family.</text>
</comment>
<comment type="catalytic activity">
    <reaction evidence="1">
        <text>2 a phenolic donor + H2O2 = 2 a phenolic radical donor + 2 H2O</text>
        <dbReference type="Rhea" id="RHEA:56136"/>
        <dbReference type="ChEBI" id="CHEBI:15377"/>
        <dbReference type="ChEBI" id="CHEBI:16240"/>
        <dbReference type="ChEBI" id="CHEBI:139520"/>
        <dbReference type="ChEBI" id="CHEBI:139521"/>
        <dbReference type="EC" id="1.11.1.7"/>
    </reaction>
</comment>
<evidence type="ECO:0000256" key="10">
    <source>
        <dbReference type="ARBA" id="ARBA00022837"/>
    </source>
</evidence>
<evidence type="ECO:0000256" key="5">
    <source>
        <dbReference type="ARBA" id="ARBA00022525"/>
    </source>
</evidence>
<evidence type="ECO:0000256" key="19">
    <source>
        <dbReference type="PIRSR" id="PIRSR600823-4"/>
    </source>
</evidence>
<comment type="cofactor">
    <cofactor evidence="18">
        <name>heme b</name>
        <dbReference type="ChEBI" id="CHEBI:60344"/>
    </cofactor>
    <text evidence="18">Binds 1 heme b (iron(II)-protoporphyrin IX) group per subunit.</text>
</comment>
<dbReference type="InterPro" id="IPR000823">
    <property type="entry name" value="Peroxidase_pln"/>
</dbReference>
<protein>
    <recommendedName>
        <fullName evidence="4">peroxidase</fullName>
        <ecNumber evidence="4">1.11.1.7</ecNumber>
    </recommendedName>
</protein>
<dbReference type="GO" id="GO:0005576">
    <property type="term" value="C:extracellular region"/>
    <property type="evidence" value="ECO:0007669"/>
    <property type="project" value="UniProtKB-SubCell"/>
</dbReference>
<dbReference type="PRINTS" id="PR00461">
    <property type="entry name" value="PLPEROXIDASE"/>
</dbReference>
<evidence type="ECO:0000256" key="20">
    <source>
        <dbReference type="PIRSR" id="PIRSR600823-5"/>
    </source>
</evidence>
<keyword evidence="10 18" id="KW-0106">Calcium</keyword>
<comment type="cofactor">
    <cofactor evidence="18">
        <name>Ca(2+)</name>
        <dbReference type="ChEBI" id="CHEBI:29108"/>
    </cofactor>
    <text evidence="18">Binds 2 calcium ions per subunit.</text>
</comment>
<dbReference type="GO" id="GO:0046872">
    <property type="term" value="F:metal ion binding"/>
    <property type="evidence" value="ECO:0007669"/>
    <property type="project" value="UniProtKB-KW"/>
</dbReference>
<feature type="binding site" evidence="18">
    <location>
        <position position="184"/>
    </location>
    <ligand>
        <name>Ca(2+)</name>
        <dbReference type="ChEBI" id="CHEBI:29108"/>
        <label>2</label>
    </ligand>
</feature>
<keyword evidence="25" id="KW-1185">Reference proteome</keyword>
<evidence type="ECO:0000256" key="21">
    <source>
        <dbReference type="RuleBase" id="RU004241"/>
    </source>
</evidence>
<feature type="signal peptide" evidence="22">
    <location>
        <begin position="1"/>
        <end position="21"/>
    </location>
</feature>
<evidence type="ECO:0000313" key="24">
    <source>
        <dbReference type="EMBL" id="KAJ3687023.1"/>
    </source>
</evidence>
<evidence type="ECO:0000256" key="15">
    <source>
        <dbReference type="ARBA" id="ARBA00023324"/>
    </source>
</evidence>
<feature type="binding site" evidence="18">
    <location>
        <position position="65"/>
    </location>
    <ligand>
        <name>Ca(2+)</name>
        <dbReference type="ChEBI" id="CHEBI:29108"/>
        <label>1</label>
    </ligand>
</feature>
<dbReference type="GO" id="GO:0006979">
    <property type="term" value="P:response to oxidative stress"/>
    <property type="evidence" value="ECO:0007669"/>
    <property type="project" value="InterPro"/>
</dbReference>
<dbReference type="GO" id="GO:0020037">
    <property type="term" value="F:heme binding"/>
    <property type="evidence" value="ECO:0007669"/>
    <property type="project" value="InterPro"/>
</dbReference>
<keyword evidence="15" id="KW-0376">Hydrogen peroxide</keyword>
<feature type="binding site" evidence="18">
    <location>
        <position position="82"/>
    </location>
    <ligand>
        <name>Ca(2+)</name>
        <dbReference type="ChEBI" id="CHEBI:29108"/>
        <label>1</label>
    </ligand>
</feature>
<feature type="disulfide bond" evidence="20">
    <location>
        <begin position="63"/>
        <end position="68"/>
    </location>
</feature>
<keyword evidence="11" id="KW-0560">Oxidoreductase</keyword>
<dbReference type="InterPro" id="IPR033905">
    <property type="entry name" value="Secretory_peroxidase"/>
</dbReference>
<feature type="binding site" evidence="18">
    <location>
        <position position="62"/>
    </location>
    <ligand>
        <name>Ca(2+)</name>
        <dbReference type="ChEBI" id="CHEBI:29108"/>
        <label>1</label>
    </ligand>
</feature>
<evidence type="ECO:0000256" key="13">
    <source>
        <dbReference type="ARBA" id="ARBA00023157"/>
    </source>
</evidence>
<feature type="binding site" evidence="18">
    <location>
        <position position="69"/>
    </location>
    <ligand>
        <name>Ca(2+)</name>
        <dbReference type="ChEBI" id="CHEBI:29108"/>
        <label>1</label>
    </ligand>
</feature>
<evidence type="ECO:0000256" key="16">
    <source>
        <dbReference type="PIRSR" id="PIRSR600823-1"/>
    </source>
</evidence>
<keyword evidence="8 18" id="KW-0479">Metal-binding</keyword>
<evidence type="ECO:0000259" key="23">
    <source>
        <dbReference type="PROSITE" id="PS50873"/>
    </source>
</evidence>
<evidence type="ECO:0000256" key="1">
    <source>
        <dbReference type="ARBA" id="ARBA00000189"/>
    </source>
</evidence>
<dbReference type="GO" id="GO:0042744">
    <property type="term" value="P:hydrogen peroxide catabolic process"/>
    <property type="evidence" value="ECO:0007669"/>
    <property type="project" value="UniProtKB-KW"/>
</dbReference>
<keyword evidence="14" id="KW-0325">Glycoprotein</keyword>
<evidence type="ECO:0000256" key="3">
    <source>
        <dbReference type="ARBA" id="ARBA00004613"/>
    </source>
</evidence>
<evidence type="ECO:0000256" key="11">
    <source>
        <dbReference type="ARBA" id="ARBA00023002"/>
    </source>
</evidence>
<dbReference type="PANTHER" id="PTHR31235">
    <property type="entry name" value="PEROXIDASE 25-RELATED"/>
    <property type="match status" value="1"/>
</dbReference>
<reference evidence="24 25" key="1">
    <citation type="journal article" date="2022" name="Cell">
        <title>Repeat-based holocentromeres influence genome architecture and karyotype evolution.</title>
        <authorList>
            <person name="Hofstatter P.G."/>
            <person name="Thangavel G."/>
            <person name="Lux T."/>
            <person name="Neumann P."/>
            <person name="Vondrak T."/>
            <person name="Novak P."/>
            <person name="Zhang M."/>
            <person name="Costa L."/>
            <person name="Castellani M."/>
            <person name="Scott A."/>
            <person name="Toegelov H."/>
            <person name="Fuchs J."/>
            <person name="Mata-Sucre Y."/>
            <person name="Dias Y."/>
            <person name="Vanzela A.L.L."/>
            <person name="Huettel B."/>
            <person name="Almeida C.C.S."/>
            <person name="Simkova H."/>
            <person name="Souza G."/>
            <person name="Pedrosa-Harand A."/>
            <person name="Macas J."/>
            <person name="Mayer K.F.X."/>
            <person name="Houben A."/>
            <person name="Marques A."/>
        </authorList>
    </citation>
    <scope>NUCLEOTIDE SEQUENCE [LARGE SCALE GENOMIC DNA]</scope>
    <source>
        <strain evidence="24">RhyTen1mFocal</strain>
    </source>
</reference>
<comment type="subcellular location">
    <subcellularLocation>
        <location evidence="3">Secreted</location>
    </subcellularLocation>
</comment>
<evidence type="ECO:0000256" key="17">
    <source>
        <dbReference type="PIRSR" id="PIRSR600823-2"/>
    </source>
</evidence>
<evidence type="ECO:0000256" key="7">
    <source>
        <dbReference type="ARBA" id="ARBA00022617"/>
    </source>
</evidence>
<dbReference type="GO" id="GO:0140825">
    <property type="term" value="F:lactoperoxidase activity"/>
    <property type="evidence" value="ECO:0007669"/>
    <property type="project" value="UniProtKB-EC"/>
</dbReference>
<dbReference type="InterPro" id="IPR010255">
    <property type="entry name" value="Haem_peroxidase_sf"/>
</dbReference>
<accession>A0AAD5Z523</accession>
<evidence type="ECO:0000256" key="14">
    <source>
        <dbReference type="ARBA" id="ARBA00023180"/>
    </source>
</evidence>
<organism evidence="24 25">
    <name type="scientific">Rhynchospora tenuis</name>
    <dbReference type="NCBI Taxonomy" id="198213"/>
    <lineage>
        <taxon>Eukaryota</taxon>
        <taxon>Viridiplantae</taxon>
        <taxon>Streptophyta</taxon>
        <taxon>Embryophyta</taxon>
        <taxon>Tracheophyta</taxon>
        <taxon>Spermatophyta</taxon>
        <taxon>Magnoliopsida</taxon>
        <taxon>Liliopsida</taxon>
        <taxon>Poales</taxon>
        <taxon>Cyperaceae</taxon>
        <taxon>Cyperoideae</taxon>
        <taxon>Rhynchosporeae</taxon>
        <taxon>Rhynchospora</taxon>
    </lineage>
</organism>
<evidence type="ECO:0000256" key="8">
    <source>
        <dbReference type="ARBA" id="ARBA00022723"/>
    </source>
</evidence>
<dbReference type="EMBL" id="JAMRDG010000002">
    <property type="protein sequence ID" value="KAJ3687023.1"/>
    <property type="molecule type" value="Genomic_DNA"/>
</dbReference>
<keyword evidence="12 18" id="KW-0408">Iron</keyword>
<evidence type="ECO:0000256" key="22">
    <source>
        <dbReference type="SAM" id="SignalP"/>
    </source>
</evidence>
<feature type="domain" description="Plant heme peroxidase family profile" evidence="23">
    <location>
        <begin position="22"/>
        <end position="234"/>
    </location>
</feature>
<feature type="disulfide bond" evidence="20">
    <location>
        <begin position="190"/>
        <end position="222"/>
    </location>
</feature>
<dbReference type="CDD" id="cd00693">
    <property type="entry name" value="secretory_peroxidase"/>
    <property type="match status" value="1"/>
</dbReference>
<feature type="binding site" evidence="17">
    <location>
        <position position="156"/>
    </location>
    <ligand>
        <name>substrate</name>
    </ligand>
</feature>
<feature type="chain" id="PRO_5041957308" description="peroxidase" evidence="22">
    <location>
        <begin position="22"/>
        <end position="239"/>
    </location>
</feature>